<name>A0ACC2T4I3_9FUNG</name>
<keyword evidence="2" id="KW-1185">Reference proteome</keyword>
<accession>A0ACC2T4I3</accession>
<evidence type="ECO:0000313" key="1">
    <source>
        <dbReference type="EMBL" id="KAJ9069212.1"/>
    </source>
</evidence>
<comment type="caution">
    <text evidence="1">The sequence shown here is derived from an EMBL/GenBank/DDBJ whole genome shotgun (WGS) entry which is preliminary data.</text>
</comment>
<proteinExistence type="predicted"/>
<dbReference type="Proteomes" id="UP001165960">
    <property type="component" value="Unassembled WGS sequence"/>
</dbReference>
<dbReference type="EMBL" id="QTSX02003649">
    <property type="protein sequence ID" value="KAJ9069212.1"/>
    <property type="molecule type" value="Genomic_DNA"/>
</dbReference>
<evidence type="ECO:0000313" key="2">
    <source>
        <dbReference type="Proteomes" id="UP001165960"/>
    </source>
</evidence>
<reference evidence="1" key="1">
    <citation type="submission" date="2022-04" db="EMBL/GenBank/DDBJ databases">
        <title>Genome of the entomopathogenic fungus Entomophthora muscae.</title>
        <authorList>
            <person name="Elya C."/>
            <person name="Lovett B.R."/>
            <person name="Lee E."/>
            <person name="Macias A.M."/>
            <person name="Hajek A.E."/>
            <person name="De Bivort B.L."/>
            <person name="Kasson M.T."/>
            <person name="De Fine Licht H.H."/>
            <person name="Stajich J.E."/>
        </authorList>
    </citation>
    <scope>NUCLEOTIDE SEQUENCE</scope>
    <source>
        <strain evidence="1">Berkeley</strain>
    </source>
</reference>
<organism evidence="1 2">
    <name type="scientific">Entomophthora muscae</name>
    <dbReference type="NCBI Taxonomy" id="34485"/>
    <lineage>
        <taxon>Eukaryota</taxon>
        <taxon>Fungi</taxon>
        <taxon>Fungi incertae sedis</taxon>
        <taxon>Zoopagomycota</taxon>
        <taxon>Entomophthoromycotina</taxon>
        <taxon>Entomophthoromycetes</taxon>
        <taxon>Entomophthorales</taxon>
        <taxon>Entomophthoraceae</taxon>
        <taxon>Entomophthora</taxon>
    </lineage>
</organism>
<gene>
    <name evidence="1" type="ORF">DSO57_1020796</name>
</gene>
<protein>
    <submittedName>
        <fullName evidence="1">Uncharacterized protein</fullName>
    </submittedName>
</protein>
<sequence>MRSIIFVVGLLQTSSALLVGEQDFLAQERPSLVGKQGSISQERHRREEVVPIHNVGMWSVQQIKPNTNICLAQLLWSDKSRRRCRNFNDIASLAAFEVKEYTPWSSHFSLEHTIRVKEKYVTVDPVVRISEHIICNAGKLCNTTSLSHRTIKWKVTSLMERESPSWISIMSKFIRNPTLQVDTPTLNYRLIGPGASYIGFKPFKFNVAAEYTATDTKSNMTISADFLISLPITTGNFSLGAYGAVNICNPRGNVRLEDLENKKFSQQVKAFYCNQ</sequence>